<keyword evidence="6 9" id="KW-1133">Transmembrane helix</keyword>
<feature type="transmembrane region" description="Helical" evidence="9">
    <location>
        <begin position="225"/>
        <end position="246"/>
    </location>
</feature>
<organism evidence="10 11">
    <name type="scientific">Corynebacterium evansiae</name>
    <dbReference type="NCBI Taxonomy" id="2913499"/>
    <lineage>
        <taxon>Bacteria</taxon>
        <taxon>Bacillati</taxon>
        <taxon>Actinomycetota</taxon>
        <taxon>Actinomycetes</taxon>
        <taxon>Mycobacteriales</taxon>
        <taxon>Corynebacteriaceae</taxon>
        <taxon>Corynebacterium</taxon>
    </lineage>
</organism>
<protein>
    <submittedName>
        <fullName evidence="10">AI-2E family transporter</fullName>
    </submittedName>
</protein>
<dbReference type="PANTHER" id="PTHR21716">
    <property type="entry name" value="TRANSMEMBRANE PROTEIN"/>
    <property type="match status" value="1"/>
</dbReference>
<evidence type="ECO:0000256" key="9">
    <source>
        <dbReference type="SAM" id="Phobius"/>
    </source>
</evidence>
<feature type="compositionally biased region" description="Basic residues" evidence="8">
    <location>
        <begin position="129"/>
        <end position="142"/>
    </location>
</feature>
<evidence type="ECO:0000313" key="10">
    <source>
        <dbReference type="EMBL" id="MCZ9289483.1"/>
    </source>
</evidence>
<comment type="subcellular location">
    <subcellularLocation>
        <location evidence="1">Cell membrane</location>
        <topology evidence="1">Multi-pass membrane protein</topology>
    </subcellularLocation>
</comment>
<comment type="similarity">
    <text evidence="2">Belongs to the autoinducer-2 exporter (AI-2E) (TC 2.A.86) family.</text>
</comment>
<evidence type="ECO:0000313" key="11">
    <source>
        <dbReference type="Proteomes" id="UP001146469"/>
    </source>
</evidence>
<keyword evidence="3" id="KW-0813">Transport</keyword>
<feature type="transmembrane region" description="Helical" evidence="9">
    <location>
        <begin position="313"/>
        <end position="330"/>
    </location>
</feature>
<dbReference type="GO" id="GO:0005886">
    <property type="term" value="C:plasma membrane"/>
    <property type="evidence" value="ECO:0007669"/>
    <property type="project" value="UniProtKB-SubCell"/>
</dbReference>
<dbReference type="PANTHER" id="PTHR21716:SF53">
    <property type="entry name" value="PERMEASE PERM-RELATED"/>
    <property type="match status" value="1"/>
</dbReference>
<feature type="region of interest" description="Disordered" evidence="8">
    <location>
        <begin position="1"/>
        <end position="149"/>
    </location>
</feature>
<keyword evidence="11" id="KW-1185">Reference proteome</keyword>
<evidence type="ECO:0000256" key="3">
    <source>
        <dbReference type="ARBA" id="ARBA00022448"/>
    </source>
</evidence>
<feature type="compositionally biased region" description="Basic and acidic residues" evidence="8">
    <location>
        <begin position="1"/>
        <end position="20"/>
    </location>
</feature>
<sequence>MNSQNPHDRSFPRKDGRDFADFIAGSHRMDTENIPIPGDDRDEERLGHGQFADEPQAAKHPTVSPDSPEAELVEDKRAETAPTVEEKGDAYVQERNTARATTGTEKPLTEDHEPDGETETDDRPGLRSHAAKVKKKAKKPAKKSPIDEELNPELRDRAEVIGTTGRWFAGWCLRFIIIAAALYLGFQVFGKLWAGILPVCLSVIVCTVLWPVVRLLRKLKIPNSLAVLISILGFFALIIGTFAAIAPSAVEQGKTIVNQASDGIGRIQDWLQGPPVNLQESQFNDGVQQITDWLQNKSGDIATSIAAFGTETASLLVTLFVMLVLTFFFLKDGENFLPMLRRVTGRRVGWHLTEVLTRCWNTLGGFIRTQAIVSAIDAIFIGLGLVLLNVPLAGPLAILTFFGGFIPMVGAFVAGALSVLIALVAVDFNTAVMALLLVIAVQQLEGNILQPVLQSRAMNVHPVIILLSVTLGSTLFGIIGAFLAVPCAAMIAVILRYMGDLTDLATGEKTSQDIEFATTAGSLTGEQSERAAQRWQELRKAMMLNSSDKTDSADSADSSETTTATASSDDPAEAAADGGEGASSLSDKRAQIRDRVQSIYKSLRGNNE</sequence>
<dbReference type="AlphaFoldDB" id="A0A9X3LMU9"/>
<accession>A0A9X3LMU9</accession>
<dbReference type="EMBL" id="JAKMUT010000003">
    <property type="protein sequence ID" value="MCZ9289483.1"/>
    <property type="molecule type" value="Genomic_DNA"/>
</dbReference>
<dbReference type="RefSeq" id="WP_269944327.1">
    <property type="nucleotide sequence ID" value="NZ_JAKMUT010000003.1"/>
</dbReference>
<dbReference type="Proteomes" id="UP001146469">
    <property type="component" value="Unassembled WGS sequence"/>
</dbReference>
<gene>
    <name evidence="10" type="ORF">L8V00_04570</name>
</gene>
<feature type="compositionally biased region" description="Low complexity" evidence="8">
    <location>
        <begin position="553"/>
        <end position="585"/>
    </location>
</feature>
<evidence type="ECO:0000256" key="4">
    <source>
        <dbReference type="ARBA" id="ARBA00022475"/>
    </source>
</evidence>
<dbReference type="GO" id="GO:0055085">
    <property type="term" value="P:transmembrane transport"/>
    <property type="evidence" value="ECO:0007669"/>
    <property type="project" value="TreeGrafter"/>
</dbReference>
<proteinExistence type="inferred from homology"/>
<keyword evidence="5 9" id="KW-0812">Transmembrane</keyword>
<evidence type="ECO:0000256" key="6">
    <source>
        <dbReference type="ARBA" id="ARBA00022989"/>
    </source>
</evidence>
<evidence type="ECO:0000256" key="1">
    <source>
        <dbReference type="ARBA" id="ARBA00004651"/>
    </source>
</evidence>
<feature type="region of interest" description="Disordered" evidence="8">
    <location>
        <begin position="546"/>
        <end position="591"/>
    </location>
</feature>
<dbReference type="Pfam" id="PF01594">
    <property type="entry name" value="AI-2E_transport"/>
    <property type="match status" value="1"/>
</dbReference>
<feature type="transmembrane region" description="Helical" evidence="9">
    <location>
        <begin position="192"/>
        <end position="213"/>
    </location>
</feature>
<feature type="compositionally biased region" description="Polar residues" evidence="8">
    <location>
        <begin position="94"/>
        <end position="104"/>
    </location>
</feature>
<keyword evidence="4" id="KW-1003">Cell membrane</keyword>
<keyword evidence="7 9" id="KW-0472">Membrane</keyword>
<evidence type="ECO:0000256" key="2">
    <source>
        <dbReference type="ARBA" id="ARBA00009773"/>
    </source>
</evidence>
<comment type="caution">
    <text evidence="10">The sequence shown here is derived from an EMBL/GenBank/DDBJ whole genome shotgun (WGS) entry which is preliminary data.</text>
</comment>
<feature type="transmembrane region" description="Helical" evidence="9">
    <location>
        <begin position="464"/>
        <end position="495"/>
    </location>
</feature>
<feature type="transmembrane region" description="Helical" evidence="9">
    <location>
        <begin position="167"/>
        <end position="186"/>
    </location>
</feature>
<feature type="compositionally biased region" description="Basic and acidic residues" evidence="8">
    <location>
        <begin position="73"/>
        <end position="89"/>
    </location>
</feature>
<dbReference type="InterPro" id="IPR002549">
    <property type="entry name" value="AI-2E-like"/>
</dbReference>
<evidence type="ECO:0000256" key="5">
    <source>
        <dbReference type="ARBA" id="ARBA00022692"/>
    </source>
</evidence>
<evidence type="ECO:0000256" key="8">
    <source>
        <dbReference type="SAM" id="MobiDB-lite"/>
    </source>
</evidence>
<reference evidence="10" key="1">
    <citation type="submission" date="2022-02" db="EMBL/GenBank/DDBJ databases">
        <title>Corynebacterium sp. from urogenital microbiome.</title>
        <authorList>
            <person name="Cappelli E.A."/>
            <person name="Ribeiro T.G."/>
            <person name="Peixe L."/>
        </authorList>
    </citation>
    <scope>NUCLEOTIDE SEQUENCE</scope>
    <source>
        <strain evidence="10">C8Ua_174</strain>
    </source>
</reference>
<feature type="transmembrane region" description="Helical" evidence="9">
    <location>
        <begin position="371"/>
        <end position="390"/>
    </location>
</feature>
<evidence type="ECO:0000256" key="7">
    <source>
        <dbReference type="ARBA" id="ARBA00023136"/>
    </source>
</evidence>
<name>A0A9X3LMU9_9CORY</name>